<dbReference type="InterPro" id="IPR045519">
    <property type="entry name" value="DUF6476"/>
</dbReference>
<dbReference type="OrthoDB" id="7872651at2"/>
<reference evidence="3" key="1">
    <citation type="submission" date="2017-09" db="EMBL/GenBank/DDBJ databases">
        <authorList>
            <person name="Varghese N."/>
            <person name="Submissions S."/>
        </authorList>
    </citation>
    <scope>NUCLEOTIDE SEQUENCE [LARGE SCALE GENOMIC DNA]</scope>
    <source>
        <strain evidence="3">C7</strain>
    </source>
</reference>
<dbReference type="RefSeq" id="WP_097929662.1">
    <property type="nucleotide sequence ID" value="NZ_OCTN01000003.1"/>
</dbReference>
<name>A0A2C9CRC7_9RHOB</name>
<evidence type="ECO:0000313" key="2">
    <source>
        <dbReference type="EMBL" id="SOH94101.1"/>
    </source>
</evidence>
<keyword evidence="1" id="KW-0472">Membrane</keyword>
<evidence type="ECO:0000256" key="1">
    <source>
        <dbReference type="SAM" id="Phobius"/>
    </source>
</evidence>
<dbReference type="EMBL" id="OCTN01000003">
    <property type="protein sequence ID" value="SOH94101.1"/>
    <property type="molecule type" value="Genomic_DNA"/>
</dbReference>
<keyword evidence="1" id="KW-1133">Transmembrane helix</keyword>
<evidence type="ECO:0000313" key="3">
    <source>
        <dbReference type="Proteomes" id="UP000220034"/>
    </source>
</evidence>
<organism evidence="2 3">
    <name type="scientific">Pontivivens marinum</name>
    <dbReference type="NCBI Taxonomy" id="1690039"/>
    <lineage>
        <taxon>Bacteria</taxon>
        <taxon>Pseudomonadati</taxon>
        <taxon>Pseudomonadota</taxon>
        <taxon>Alphaproteobacteria</taxon>
        <taxon>Rhodobacterales</taxon>
        <taxon>Paracoccaceae</taxon>
        <taxon>Pontivivens</taxon>
    </lineage>
</organism>
<dbReference type="Proteomes" id="UP000220034">
    <property type="component" value="Unassembled WGS sequence"/>
</dbReference>
<accession>A0A2C9CRC7</accession>
<keyword evidence="3" id="KW-1185">Reference proteome</keyword>
<dbReference type="Pfam" id="PF20082">
    <property type="entry name" value="DUF6476"/>
    <property type="match status" value="1"/>
</dbReference>
<protein>
    <submittedName>
        <fullName evidence="2">Uncharacterized protein</fullName>
    </submittedName>
</protein>
<feature type="transmembrane region" description="Helical" evidence="1">
    <location>
        <begin position="20"/>
        <end position="46"/>
    </location>
</feature>
<keyword evidence="1" id="KW-0812">Transmembrane</keyword>
<dbReference type="AlphaFoldDB" id="A0A2C9CRC7"/>
<sequence length="110" mass="11715">MTSVPNSGSDEYPPEPPRLRLLRLLVTTLMVVLIVAVITIVALLVIRLGNVSAPPAFPDGITAPDGETVQAATLGTDWIAIVTRDDAGAERIHILRPDGTIRQTVQIAPN</sequence>
<gene>
    <name evidence="2" type="ORF">SAMN06273572_103128</name>
</gene>
<proteinExistence type="predicted"/>